<evidence type="ECO:0000313" key="1">
    <source>
        <dbReference type="EMBL" id="KAJ9051686.1"/>
    </source>
</evidence>
<name>A0ACC2RNQ9_9FUNG</name>
<reference evidence="1" key="1">
    <citation type="submission" date="2022-04" db="EMBL/GenBank/DDBJ databases">
        <title>Genome of the entomopathogenic fungus Entomophthora muscae.</title>
        <authorList>
            <person name="Elya C."/>
            <person name="Lovett B.R."/>
            <person name="Lee E."/>
            <person name="Macias A.M."/>
            <person name="Hajek A.E."/>
            <person name="De Bivort B.L."/>
            <person name="Kasson M.T."/>
            <person name="De Fine Licht H.H."/>
            <person name="Stajich J.E."/>
        </authorList>
    </citation>
    <scope>NUCLEOTIDE SEQUENCE</scope>
    <source>
        <strain evidence="1">Berkeley</strain>
    </source>
</reference>
<accession>A0ACC2RNQ9</accession>
<organism evidence="1 2">
    <name type="scientific">Entomophthora muscae</name>
    <dbReference type="NCBI Taxonomy" id="34485"/>
    <lineage>
        <taxon>Eukaryota</taxon>
        <taxon>Fungi</taxon>
        <taxon>Fungi incertae sedis</taxon>
        <taxon>Zoopagomycota</taxon>
        <taxon>Entomophthoromycotina</taxon>
        <taxon>Entomophthoromycetes</taxon>
        <taxon>Entomophthorales</taxon>
        <taxon>Entomophthoraceae</taxon>
        <taxon>Entomophthora</taxon>
    </lineage>
</organism>
<keyword evidence="2" id="KW-1185">Reference proteome</keyword>
<proteinExistence type="predicted"/>
<sequence length="191" mass="21833">MIPNDLSNQTCDQCNRRRVKCSRQLPYCGQCTLRKEPCTYLRLIKRTPRKKEPMFDKATIVFQTSGSDLIKRSSPKKLTMLASPTKPLEKSLRHILIKMNVMPYKNLTAFLVTMLSFHSLGNSFNDELKALLKPFSDIAPYMKNARASPAAKLVVPSKPNKMILPYLQSQLRLTLNMSIQAFLYSIHKPLS</sequence>
<dbReference type="Proteomes" id="UP001165960">
    <property type="component" value="Unassembled WGS sequence"/>
</dbReference>
<comment type="caution">
    <text evidence="1">The sequence shown here is derived from an EMBL/GenBank/DDBJ whole genome shotgun (WGS) entry which is preliminary data.</text>
</comment>
<gene>
    <name evidence="1" type="ORF">DSO57_1002385</name>
</gene>
<evidence type="ECO:0000313" key="2">
    <source>
        <dbReference type="Proteomes" id="UP001165960"/>
    </source>
</evidence>
<dbReference type="EMBL" id="QTSX02007105">
    <property type="protein sequence ID" value="KAJ9051686.1"/>
    <property type="molecule type" value="Genomic_DNA"/>
</dbReference>
<protein>
    <submittedName>
        <fullName evidence="1">Uncharacterized protein</fullName>
    </submittedName>
</protein>